<keyword evidence="2" id="KW-0238">DNA-binding</keyword>
<comment type="caution">
    <text evidence="7">The sequence shown here is derived from an EMBL/GenBank/DDBJ whole genome shotgun (WGS) entry which is preliminary data.</text>
</comment>
<evidence type="ECO:0000256" key="4">
    <source>
        <dbReference type="ARBA" id="ARBA00023242"/>
    </source>
</evidence>
<protein>
    <recommendedName>
        <fullName evidence="9">Myb-like DNA-binding domain protein</fullName>
    </recommendedName>
</protein>
<feature type="domain" description="HTH myb-type" evidence="6">
    <location>
        <begin position="124"/>
        <end position="178"/>
    </location>
</feature>
<organism evidence="7 8">
    <name type="scientific">Paramecium sonneborni</name>
    <dbReference type="NCBI Taxonomy" id="65129"/>
    <lineage>
        <taxon>Eukaryota</taxon>
        <taxon>Sar</taxon>
        <taxon>Alveolata</taxon>
        <taxon>Ciliophora</taxon>
        <taxon>Intramacronucleata</taxon>
        <taxon>Oligohymenophorea</taxon>
        <taxon>Peniculida</taxon>
        <taxon>Parameciidae</taxon>
        <taxon>Paramecium</taxon>
    </lineage>
</organism>
<dbReference type="InterPro" id="IPR017930">
    <property type="entry name" value="Myb_dom"/>
</dbReference>
<feature type="domain" description="Myb-like" evidence="5">
    <location>
        <begin position="175"/>
        <end position="225"/>
    </location>
</feature>
<keyword evidence="1" id="KW-0805">Transcription regulation</keyword>
<dbReference type="AlphaFoldDB" id="A0A8S1PPN1"/>
<evidence type="ECO:0008006" key="9">
    <source>
        <dbReference type="Google" id="ProtNLM"/>
    </source>
</evidence>
<dbReference type="PROSITE" id="PS50090">
    <property type="entry name" value="MYB_LIKE"/>
    <property type="match status" value="3"/>
</dbReference>
<evidence type="ECO:0000256" key="2">
    <source>
        <dbReference type="ARBA" id="ARBA00023125"/>
    </source>
</evidence>
<proteinExistence type="predicted"/>
<evidence type="ECO:0000313" key="7">
    <source>
        <dbReference type="EMBL" id="CAD8105420.1"/>
    </source>
</evidence>
<dbReference type="PANTHER" id="PTHR46621:SF1">
    <property type="entry name" value="SNRNA-ACTIVATING PROTEIN COMPLEX SUBUNIT 4"/>
    <property type="match status" value="1"/>
</dbReference>
<dbReference type="GO" id="GO:0000978">
    <property type="term" value="F:RNA polymerase II cis-regulatory region sequence-specific DNA binding"/>
    <property type="evidence" value="ECO:0007669"/>
    <property type="project" value="TreeGrafter"/>
</dbReference>
<feature type="domain" description="HTH myb-type" evidence="6">
    <location>
        <begin position="182"/>
        <end position="229"/>
    </location>
</feature>
<accession>A0A8S1PPN1</accession>
<dbReference type="GO" id="GO:0042795">
    <property type="term" value="P:snRNA transcription by RNA polymerase II"/>
    <property type="evidence" value="ECO:0007669"/>
    <property type="project" value="TreeGrafter"/>
</dbReference>
<keyword evidence="4" id="KW-0539">Nucleus</keyword>
<dbReference type="CDD" id="cd00167">
    <property type="entry name" value="SANT"/>
    <property type="match status" value="3"/>
</dbReference>
<dbReference type="GO" id="GO:0019185">
    <property type="term" value="C:snRNA-activating protein complex"/>
    <property type="evidence" value="ECO:0007669"/>
    <property type="project" value="TreeGrafter"/>
</dbReference>
<dbReference type="PANTHER" id="PTHR46621">
    <property type="entry name" value="SNRNA-ACTIVATING PROTEIN COMPLEX SUBUNIT 4"/>
    <property type="match status" value="1"/>
</dbReference>
<evidence type="ECO:0000259" key="6">
    <source>
        <dbReference type="PROSITE" id="PS51294"/>
    </source>
</evidence>
<dbReference type="EMBL" id="CAJJDN010000084">
    <property type="protein sequence ID" value="CAD8105420.1"/>
    <property type="molecule type" value="Genomic_DNA"/>
</dbReference>
<gene>
    <name evidence="7" type="ORF">PSON_ATCC_30995.1.T0840146</name>
</gene>
<evidence type="ECO:0000259" key="5">
    <source>
        <dbReference type="PROSITE" id="PS50090"/>
    </source>
</evidence>
<evidence type="ECO:0000256" key="1">
    <source>
        <dbReference type="ARBA" id="ARBA00023015"/>
    </source>
</evidence>
<sequence>MISYKDIVNSYLEDIKNILVHQDSVINIGNVARIYKELKQKVLKQLISFSLQRNISLIKQKKNKFICSMFNSELIQPQRKAWSVEEDQLLQDLRQSKCFDWIEVARRIGGRNPSQCAQRWKRIKGFKLRRQWTQEEDDKLKNLVKEYGYHWSKISRLLPNRSGKQIREHYLNQLHPGLNNEPWNKEEDEKIIEIYNSVGGKWSVIQKHLQGRSENSIKNRFYSYLRNKYLNIKNPYYIIPKKEQLNQTKIEEKLNTIVSVQSQEYSPSITLSPTQQYLMPINLCSIQPISSVNCFPQFQLLYPYFQIPQPQYFFQCISNTIQQ</sequence>
<dbReference type="Pfam" id="PF13921">
    <property type="entry name" value="Myb_DNA-bind_6"/>
    <property type="match status" value="2"/>
</dbReference>
<reference evidence="7" key="1">
    <citation type="submission" date="2021-01" db="EMBL/GenBank/DDBJ databases">
        <authorList>
            <consortium name="Genoscope - CEA"/>
            <person name="William W."/>
        </authorList>
    </citation>
    <scope>NUCLEOTIDE SEQUENCE</scope>
</reference>
<dbReference type="SMART" id="SM00717">
    <property type="entry name" value="SANT"/>
    <property type="match status" value="3"/>
</dbReference>
<dbReference type="GO" id="GO:0001006">
    <property type="term" value="F:RNA polymerase III type 3 promoter sequence-specific DNA binding"/>
    <property type="evidence" value="ECO:0007669"/>
    <property type="project" value="TreeGrafter"/>
</dbReference>
<evidence type="ECO:0000313" key="8">
    <source>
        <dbReference type="Proteomes" id="UP000692954"/>
    </source>
</evidence>
<evidence type="ECO:0000256" key="3">
    <source>
        <dbReference type="ARBA" id="ARBA00023163"/>
    </source>
</evidence>
<keyword evidence="8" id="KW-1185">Reference proteome</keyword>
<dbReference type="InterPro" id="IPR051575">
    <property type="entry name" value="Myb-like_DNA-bd"/>
</dbReference>
<dbReference type="InterPro" id="IPR001005">
    <property type="entry name" value="SANT/Myb"/>
</dbReference>
<feature type="domain" description="Myb-like" evidence="5">
    <location>
        <begin position="78"/>
        <end position="124"/>
    </location>
</feature>
<name>A0A8S1PPN1_9CILI</name>
<dbReference type="Proteomes" id="UP000692954">
    <property type="component" value="Unassembled WGS sequence"/>
</dbReference>
<feature type="domain" description="Myb-like" evidence="5">
    <location>
        <begin position="129"/>
        <end position="174"/>
    </location>
</feature>
<keyword evidence="3" id="KW-0804">Transcription</keyword>
<dbReference type="PROSITE" id="PS51294">
    <property type="entry name" value="HTH_MYB"/>
    <property type="match status" value="2"/>
</dbReference>
<dbReference type="OrthoDB" id="2143914at2759"/>
<dbReference type="GO" id="GO:0042796">
    <property type="term" value="P:snRNA transcription by RNA polymerase III"/>
    <property type="evidence" value="ECO:0007669"/>
    <property type="project" value="TreeGrafter"/>
</dbReference>